<reference evidence="2 3" key="1">
    <citation type="submission" date="2018-01" db="EMBL/GenBank/DDBJ databases">
        <title>Complete genome sequence of Salinigranum rubrum GX10T, an extremely halophilic archaeon isolated from a marine solar saltern.</title>
        <authorList>
            <person name="Han S."/>
        </authorList>
    </citation>
    <scope>NUCLEOTIDE SEQUENCE [LARGE SCALE GENOMIC DNA]</scope>
    <source>
        <strain evidence="2 3">GX10</strain>
    </source>
</reference>
<feature type="region of interest" description="Disordered" evidence="1">
    <location>
        <begin position="480"/>
        <end position="500"/>
    </location>
</feature>
<dbReference type="EMBL" id="CP026309">
    <property type="protein sequence ID" value="AUV80500.1"/>
    <property type="molecule type" value="Genomic_DNA"/>
</dbReference>
<sequence length="516" mass="55053">MRRRDVLRGIGVLTGGVAVGGAVSTVDAQRGTVVQQVVDDGVPQPQSVLAVDLSADVDVVDAERVRVWTYIVDPRSARTRPRLLDVLEATATPTGVRLVVDGPVSRGTVVVFDEAGLVVDGRPRGAFAYTPDGDLLPPERATQWFKAYEPTNPDYFSPAVYPDGSPHADGDDDPDRVRERLAAHLGQFVDRGRLTAEERDRALARFDDPDVRSRFEDGEGEFDAEALAGVLANAGTVARGVDRVIIDGENQFGRPYAVQRRPTISGGCMEVLVEEGNPTVLVDPVLDGEPFVVLAPLFAHEGFHQDLAVGLDEEIIATYLETLVWAEHVLADPAVARTGTAKARRANTMLLVALNSGGRSFPDVGLYAAPHRQPGTNATPDAPRSVADFFSLVESKYARTPSEPSPGNAYARQVIARVTESSASALGFDSETLTRLDERTRVFSAADVGDLLAALELRPAPSVTTDAVVTPDPVAVADAREAGDRVEANESSAGESSVERERIDACGTCLRAGVEG</sequence>
<dbReference type="AlphaFoldDB" id="A0A2I8VEY9"/>
<accession>A0A2I8VEY9</accession>
<dbReference type="GeneID" id="35590730"/>
<gene>
    <name evidence="2" type="ORF">C2R22_01535</name>
</gene>
<proteinExistence type="predicted"/>
<dbReference type="KEGG" id="srub:C2R22_01535"/>
<protein>
    <submittedName>
        <fullName evidence="2">Uncharacterized protein</fullName>
    </submittedName>
</protein>
<organism evidence="2 3">
    <name type="scientific">Salinigranum rubrum</name>
    <dbReference type="NCBI Taxonomy" id="755307"/>
    <lineage>
        <taxon>Archaea</taxon>
        <taxon>Methanobacteriati</taxon>
        <taxon>Methanobacteriota</taxon>
        <taxon>Stenosarchaea group</taxon>
        <taxon>Halobacteria</taxon>
        <taxon>Halobacteriales</taxon>
        <taxon>Haloferacaceae</taxon>
        <taxon>Salinigranum</taxon>
    </lineage>
</organism>
<evidence type="ECO:0000313" key="2">
    <source>
        <dbReference type="EMBL" id="AUV80500.1"/>
    </source>
</evidence>
<dbReference type="Proteomes" id="UP000236584">
    <property type="component" value="Chromosome"/>
</dbReference>
<evidence type="ECO:0000313" key="3">
    <source>
        <dbReference type="Proteomes" id="UP000236584"/>
    </source>
</evidence>
<keyword evidence="3" id="KW-1185">Reference proteome</keyword>
<dbReference type="RefSeq" id="WP_103424008.1">
    <property type="nucleotide sequence ID" value="NZ_CP026309.1"/>
</dbReference>
<evidence type="ECO:0000256" key="1">
    <source>
        <dbReference type="SAM" id="MobiDB-lite"/>
    </source>
</evidence>
<name>A0A2I8VEY9_9EURY</name>
<dbReference type="OrthoDB" id="383217at2157"/>